<feature type="repeat" description="TPR" evidence="8">
    <location>
        <begin position="161"/>
        <end position="194"/>
    </location>
</feature>
<evidence type="ECO:0000256" key="2">
    <source>
        <dbReference type="ARBA" id="ARBA00005386"/>
    </source>
</evidence>
<reference evidence="10 11" key="1">
    <citation type="submission" date="2017-12" db="EMBL/GenBank/DDBJ databases">
        <title>Genomes of bacteria within cyanobacterial aggregates.</title>
        <authorList>
            <person name="Cai H."/>
        </authorList>
    </citation>
    <scope>NUCLEOTIDE SEQUENCE [LARGE SCALE GENOMIC DNA]</scope>
    <source>
        <strain evidence="10 11">TH16</strain>
        <plasmid evidence="10 11">unnamed1</plasmid>
    </source>
</reference>
<comment type="pathway">
    <text evidence="1">Protein modification; protein glycosylation.</text>
</comment>
<keyword evidence="4" id="KW-0328">Glycosyltransferase</keyword>
<dbReference type="Gene3D" id="3.40.50.2000">
    <property type="entry name" value="Glycogen Phosphorylase B"/>
    <property type="match status" value="1"/>
</dbReference>
<dbReference type="EC" id="2.4.1.255" evidence="3"/>
<evidence type="ECO:0000313" key="10">
    <source>
        <dbReference type="EMBL" id="AUN33641.1"/>
    </source>
</evidence>
<dbReference type="EMBL" id="CP025613">
    <property type="protein sequence ID" value="AUN33641.1"/>
    <property type="molecule type" value="Genomic_DNA"/>
</dbReference>
<keyword evidence="11" id="KW-1185">Reference proteome</keyword>
<gene>
    <name evidence="10" type="ORF">C0V82_22265</name>
</gene>
<evidence type="ECO:0000256" key="7">
    <source>
        <dbReference type="ARBA" id="ARBA00022803"/>
    </source>
</evidence>
<feature type="domain" description="O-GlcNAc transferase C-terminal" evidence="9">
    <location>
        <begin position="238"/>
        <end position="395"/>
    </location>
</feature>
<evidence type="ECO:0000313" key="11">
    <source>
        <dbReference type="Proteomes" id="UP000234752"/>
    </source>
</evidence>
<keyword evidence="5" id="KW-0808">Transferase</keyword>
<dbReference type="InterPro" id="IPR011990">
    <property type="entry name" value="TPR-like_helical_dom_sf"/>
</dbReference>
<keyword evidence="7 8" id="KW-0802">TPR repeat</keyword>
<feature type="repeat" description="TPR" evidence="8">
    <location>
        <begin position="93"/>
        <end position="126"/>
    </location>
</feature>
<geneLocation type="plasmid" evidence="10 11">
    <name>unnamed1</name>
</geneLocation>
<evidence type="ECO:0000256" key="3">
    <source>
        <dbReference type="ARBA" id="ARBA00011970"/>
    </source>
</evidence>
<dbReference type="Proteomes" id="UP000234752">
    <property type="component" value="Plasmid unnamed1"/>
</dbReference>
<dbReference type="OrthoDB" id="146908at2"/>
<evidence type="ECO:0000256" key="4">
    <source>
        <dbReference type="ARBA" id="ARBA00022676"/>
    </source>
</evidence>
<protein>
    <recommendedName>
        <fullName evidence="3">protein O-GlcNAc transferase</fullName>
        <ecNumber evidence="3">2.4.1.255</ecNumber>
    </recommendedName>
</protein>
<evidence type="ECO:0000256" key="5">
    <source>
        <dbReference type="ARBA" id="ARBA00022679"/>
    </source>
</evidence>
<dbReference type="PROSITE" id="PS50293">
    <property type="entry name" value="TPR_REGION"/>
    <property type="match status" value="2"/>
</dbReference>
<dbReference type="InterPro" id="IPR019734">
    <property type="entry name" value="TPR_rpt"/>
</dbReference>
<keyword evidence="10" id="KW-0614">Plasmid</keyword>
<dbReference type="SMART" id="SM00028">
    <property type="entry name" value="TPR"/>
    <property type="match status" value="5"/>
</dbReference>
<dbReference type="SUPFAM" id="SSF48452">
    <property type="entry name" value="TPR-like"/>
    <property type="match status" value="1"/>
</dbReference>
<feature type="repeat" description="TPR" evidence="8">
    <location>
        <begin position="25"/>
        <end position="58"/>
    </location>
</feature>
<dbReference type="Pfam" id="PF14559">
    <property type="entry name" value="TPR_19"/>
    <property type="match status" value="1"/>
</dbReference>
<evidence type="ECO:0000259" key="9">
    <source>
        <dbReference type="Pfam" id="PF13844"/>
    </source>
</evidence>
<dbReference type="PROSITE" id="PS50005">
    <property type="entry name" value="TPR"/>
    <property type="match status" value="4"/>
</dbReference>
<dbReference type="Pfam" id="PF13844">
    <property type="entry name" value="Glyco_transf_41"/>
    <property type="match status" value="2"/>
</dbReference>
<accession>A0A2K9NKR4</accession>
<dbReference type="Pfam" id="PF13174">
    <property type="entry name" value="TPR_6"/>
    <property type="match status" value="1"/>
</dbReference>
<feature type="repeat" description="TPR" evidence="8">
    <location>
        <begin position="127"/>
        <end position="160"/>
    </location>
</feature>
<comment type="similarity">
    <text evidence="2">Belongs to the glycosyltransferase 41 family. O-GlcNAc transferase subfamily.</text>
</comment>
<proteinExistence type="inferred from homology"/>
<organism evidence="10 11">
    <name type="scientific">Niveispirillum cyanobacteriorum</name>
    <dbReference type="NCBI Taxonomy" id="1612173"/>
    <lineage>
        <taxon>Bacteria</taxon>
        <taxon>Pseudomonadati</taxon>
        <taxon>Pseudomonadota</taxon>
        <taxon>Alphaproteobacteria</taxon>
        <taxon>Rhodospirillales</taxon>
        <taxon>Azospirillaceae</taxon>
        <taxon>Niveispirillum</taxon>
    </lineage>
</organism>
<dbReference type="PANTHER" id="PTHR44835:SF1">
    <property type="entry name" value="PROTEIN O-GLCNAC TRANSFERASE"/>
    <property type="match status" value="1"/>
</dbReference>
<dbReference type="Pfam" id="PF13432">
    <property type="entry name" value="TPR_16"/>
    <property type="match status" value="1"/>
</dbReference>
<evidence type="ECO:0000256" key="8">
    <source>
        <dbReference type="PROSITE-ProRule" id="PRU00339"/>
    </source>
</evidence>
<dbReference type="Gene3D" id="1.25.40.10">
    <property type="entry name" value="Tetratricopeptide repeat domain"/>
    <property type="match status" value="3"/>
</dbReference>
<evidence type="ECO:0000256" key="6">
    <source>
        <dbReference type="ARBA" id="ARBA00022737"/>
    </source>
</evidence>
<feature type="domain" description="O-GlcNAc transferase C-terminal" evidence="9">
    <location>
        <begin position="417"/>
        <end position="593"/>
    </location>
</feature>
<sequence length="608" mass="67783">MHKEGKLAEAENLYRQVLAANPDHPYANNNYAILLRAQRRWDDAVACYRRAVRANPEDAHVLNNLTCVLSDMGQETQAAKVAMMAVALKPDYAEAWFNLGNILRNLGGADQARQAYRRAVRIRPDMAEAWSNLGDMHKSASELTQAMECYRTALRLQPGLPQPYVNLGEVLKEQGRATDAITLLQHALEQHPTLSLLHSNLLFALHYTPHVPPEVIFRAHRHWGERHATALTTASRKTFSNDRTPDRRLRIGYVSPDFCAHAVSCFLEPLLRGHDRSQVEIFCYPISRRSDAVTARFQAITGHWVPLTGLTDDEAAERIRADSIDILVDVAGHTCDCRPLIFARKPAPIQVSWLGYPDGTGMTAMDYRLTDAIADPPDVTDGWHVEKLVRLEDGFLCFRPAQETAPAGPLPARRNGHVTFGSFNNSAKVTPEVVALWSALLLRVPGARLILKSKPFADPATLARYQSLFTTNGVTPDRVDLLPQNPDQGDHLRAYDRLDIALDPFPYNGTTTSCEALWMGVPVVSLRGTHHVARVTASLLHRVGHDDLVADSPDAYLDIAAGLAGDLDRLETLRQTLRPRMKASPLCDAYGFAEQVEAAYRQMWKDWV</sequence>
<dbReference type="KEGG" id="ncb:C0V82_22265"/>
<dbReference type="InterPro" id="IPR051939">
    <property type="entry name" value="Glycosyltr_41/O-GlcNAc_trsf"/>
</dbReference>
<dbReference type="GO" id="GO:0097363">
    <property type="term" value="F:protein O-acetylglucosaminyltransferase activity"/>
    <property type="evidence" value="ECO:0007669"/>
    <property type="project" value="UniProtKB-EC"/>
</dbReference>
<name>A0A2K9NKR4_9PROT</name>
<keyword evidence="6" id="KW-0677">Repeat</keyword>
<dbReference type="Gene3D" id="3.40.50.11380">
    <property type="match status" value="1"/>
</dbReference>
<dbReference type="InterPro" id="IPR029489">
    <property type="entry name" value="OGT/SEC/SPY_C"/>
</dbReference>
<evidence type="ECO:0000256" key="1">
    <source>
        <dbReference type="ARBA" id="ARBA00004922"/>
    </source>
</evidence>
<dbReference type="PANTHER" id="PTHR44835">
    <property type="entry name" value="UDP-N-ACETYLGLUCOSAMINE--PEPTIDE N-ACETYLGLUCOSAMINYLTRANSFERASE SPINDLY-RELATED"/>
    <property type="match status" value="1"/>
</dbReference>
<dbReference type="AlphaFoldDB" id="A0A2K9NKR4"/>